<dbReference type="PANTHER" id="PTHR13261:SF0">
    <property type="entry name" value="BRCA2 AND CDKN1A-INTERACTING PROTEIN"/>
    <property type="match status" value="1"/>
</dbReference>
<dbReference type="AlphaFoldDB" id="A0A9P7B6J4"/>
<evidence type="ECO:0000313" key="3">
    <source>
        <dbReference type="EMBL" id="KAG0661151.1"/>
    </source>
</evidence>
<keyword evidence="4" id="KW-1185">Reference proteome</keyword>
<gene>
    <name evidence="3" type="primary">BCP1</name>
    <name evidence="3" type="ORF">C6P46_004105</name>
</gene>
<dbReference type="OrthoDB" id="27543at2759"/>
<accession>A0A9P7B6J4</accession>
<comment type="caution">
    <text evidence="3">The sequence shown here is derived from an EMBL/GenBank/DDBJ whole genome shotgun (WGS) entry which is preliminary data.</text>
</comment>
<dbReference type="Pfam" id="PF13862">
    <property type="entry name" value="BCCIP"/>
    <property type="match status" value="1"/>
</dbReference>
<evidence type="ECO:0000256" key="2">
    <source>
        <dbReference type="SAM" id="MobiDB-lite"/>
    </source>
</evidence>
<dbReference type="GO" id="GO:0005634">
    <property type="term" value="C:nucleus"/>
    <property type="evidence" value="ECO:0007669"/>
    <property type="project" value="TreeGrafter"/>
</dbReference>
<organism evidence="3 4">
    <name type="scientific">Rhodotorula mucilaginosa</name>
    <name type="common">Yeast</name>
    <name type="synonym">Rhodotorula rubra</name>
    <dbReference type="NCBI Taxonomy" id="5537"/>
    <lineage>
        <taxon>Eukaryota</taxon>
        <taxon>Fungi</taxon>
        <taxon>Dikarya</taxon>
        <taxon>Basidiomycota</taxon>
        <taxon>Pucciniomycotina</taxon>
        <taxon>Microbotryomycetes</taxon>
        <taxon>Sporidiobolales</taxon>
        <taxon>Sporidiobolaceae</taxon>
        <taxon>Rhodotorula</taxon>
    </lineage>
</organism>
<name>A0A9P7B6J4_RHOMI</name>
<evidence type="ECO:0000256" key="1">
    <source>
        <dbReference type="ARBA" id="ARBA00006781"/>
    </source>
</evidence>
<sequence length="360" mass="39732">MGKKSKTAAAAPRKESGMDIDSPPKSAPAAKGSKRSARDRGDEDDDDDDDSPLGEDEDVEMLDVNFSFFDPQPQDYHSIKLLLSQLLGHVDAATGDLDLAGVTDLVLEQKLVGSTVKTDSGEEDDKANEGDPYAVLTVLNLNVHKDKPAISSLIKYLLSKLDSPASSAFHAQLSALLQNPVEEAAEAKKQHVGLVLSERMVNMPTQIVPPMYRMLQEELQWAVEDKEPYNFSHLLFLSRVFLSSTAALEDDPNAALEQAIVAEAGLRQVVAPKKKKQRKGATKDERDDEKVWMYHPEDEFIQKFAEHKHVYHYTRSRRQGQDGAGDDFGVEQRGQLMLVPWAKFAEVVAGMEDFVGAAVA</sequence>
<dbReference type="InterPro" id="IPR025602">
    <property type="entry name" value="BCP1_family"/>
</dbReference>
<comment type="similarity">
    <text evidence="1">Belongs to the BCP1 family.</text>
</comment>
<reference evidence="3 4" key="1">
    <citation type="submission" date="2020-11" db="EMBL/GenBank/DDBJ databases">
        <title>Kefir isolates.</title>
        <authorList>
            <person name="Marcisauskas S."/>
            <person name="Kim Y."/>
            <person name="Blasche S."/>
        </authorList>
    </citation>
    <scope>NUCLEOTIDE SEQUENCE [LARGE SCALE GENOMIC DNA]</scope>
    <source>
        <strain evidence="3 4">KR</strain>
    </source>
</reference>
<evidence type="ECO:0000313" key="4">
    <source>
        <dbReference type="Proteomes" id="UP000777482"/>
    </source>
</evidence>
<dbReference type="Proteomes" id="UP000777482">
    <property type="component" value="Unassembled WGS sequence"/>
</dbReference>
<feature type="compositionally biased region" description="Acidic residues" evidence="2">
    <location>
        <begin position="42"/>
        <end position="56"/>
    </location>
</feature>
<dbReference type="PANTHER" id="PTHR13261">
    <property type="entry name" value="BRCA2 AND CDKN1A INTERACTING PROTEIN"/>
    <property type="match status" value="1"/>
</dbReference>
<protein>
    <submittedName>
        <fullName evidence="3">Mss4p nuclear export</fullName>
    </submittedName>
</protein>
<proteinExistence type="inferred from homology"/>
<dbReference type="EMBL" id="PUHQ01000037">
    <property type="protein sequence ID" value="KAG0661151.1"/>
    <property type="molecule type" value="Genomic_DNA"/>
</dbReference>
<feature type="region of interest" description="Disordered" evidence="2">
    <location>
        <begin position="1"/>
        <end position="56"/>
    </location>
</feature>